<dbReference type="InterPro" id="IPR036291">
    <property type="entry name" value="NAD(P)-bd_dom_sf"/>
</dbReference>
<comment type="catalytic activity">
    <reaction evidence="5 6">
        <text>dTDP-beta-L-rhamnose + NADP(+) = dTDP-4-dehydro-beta-L-rhamnose + NADPH + H(+)</text>
        <dbReference type="Rhea" id="RHEA:21796"/>
        <dbReference type="ChEBI" id="CHEBI:15378"/>
        <dbReference type="ChEBI" id="CHEBI:57510"/>
        <dbReference type="ChEBI" id="CHEBI:57783"/>
        <dbReference type="ChEBI" id="CHEBI:58349"/>
        <dbReference type="ChEBI" id="CHEBI:62830"/>
        <dbReference type="EC" id="1.1.1.133"/>
    </reaction>
</comment>
<dbReference type="EMBL" id="CAKLPX010000006">
    <property type="protein sequence ID" value="CAH0993266.1"/>
    <property type="molecule type" value="Genomic_DNA"/>
</dbReference>
<proteinExistence type="inferred from homology"/>
<dbReference type="PANTHER" id="PTHR10491:SF4">
    <property type="entry name" value="METHIONINE ADENOSYLTRANSFERASE 2 SUBUNIT BETA"/>
    <property type="match status" value="1"/>
</dbReference>
<dbReference type="EC" id="1.1.1.133" evidence="3 6"/>
<comment type="similarity">
    <text evidence="2 6">Belongs to the dTDP-4-dehydrorhamnose reductase family.</text>
</comment>
<evidence type="ECO:0000256" key="4">
    <source>
        <dbReference type="ARBA" id="ARBA00017099"/>
    </source>
</evidence>
<keyword evidence="6 8" id="KW-0560">Oxidoreductase</keyword>
<evidence type="ECO:0000313" key="8">
    <source>
        <dbReference type="EMBL" id="CAH0993266.1"/>
    </source>
</evidence>
<dbReference type="Gene3D" id="3.40.50.720">
    <property type="entry name" value="NAD(P)-binding Rossmann-like Domain"/>
    <property type="match status" value="1"/>
</dbReference>
<dbReference type="InterPro" id="IPR005913">
    <property type="entry name" value="dTDP_dehydrorham_reduct"/>
</dbReference>
<reference evidence="8" key="1">
    <citation type="submission" date="2021-12" db="EMBL/GenBank/DDBJ databases">
        <authorList>
            <person name="Rodrigo-Torres L."/>
            <person name="Arahal R. D."/>
            <person name="Lucena T."/>
        </authorList>
    </citation>
    <scope>NUCLEOTIDE SEQUENCE</scope>
    <source>
        <strain evidence="8">CECT 8267</strain>
    </source>
</reference>
<dbReference type="PANTHER" id="PTHR10491">
    <property type="entry name" value="DTDP-4-DEHYDRORHAMNOSE REDUCTASE"/>
    <property type="match status" value="1"/>
</dbReference>
<evidence type="ECO:0000259" key="7">
    <source>
        <dbReference type="Pfam" id="PF04321"/>
    </source>
</evidence>
<comment type="pathway">
    <text evidence="1 6">Carbohydrate biosynthesis; dTDP-L-rhamnose biosynthesis.</text>
</comment>
<dbReference type="Pfam" id="PF04321">
    <property type="entry name" value="RmlD_sub_bind"/>
    <property type="match status" value="1"/>
</dbReference>
<sequence length="285" mass="31245">MRVLVLDSDSRVGTEVVAALLMKDYRVEGITREQLADAESLQAIDHHTINIVINCYILQSTELSSEVGDNDIAFAAAVAERCQQQSIILLHLSSSQVFLERHSVEYTEDDEPAPNMASGRALLAAEQAIMVCDKQLTLRVGWAFSNGSHGLFEDLLMRLETGEELIVHAGAEGCPTPAVDVARVVVACAEQLVAGAGCYGLYHYCSSDPTNSEGFVEAIIATGQQYGYVDPEKVSIKLVDNGELYGIPPHPVLNCHKILNHFGIKQRPWRSVMASLLKERYQESD</sequence>
<comment type="cofactor">
    <cofactor evidence="6">
        <name>Mg(2+)</name>
        <dbReference type="ChEBI" id="CHEBI:18420"/>
    </cofactor>
    <text evidence="6">Binds 1 Mg(2+) ion per monomer.</text>
</comment>
<dbReference type="Proteomes" id="UP000838100">
    <property type="component" value="Unassembled WGS sequence"/>
</dbReference>
<keyword evidence="6" id="KW-0521">NADP</keyword>
<comment type="caution">
    <text evidence="8">The sequence shown here is derived from an EMBL/GenBank/DDBJ whole genome shotgun (WGS) entry which is preliminary data.</text>
</comment>
<evidence type="ECO:0000256" key="3">
    <source>
        <dbReference type="ARBA" id="ARBA00012929"/>
    </source>
</evidence>
<dbReference type="GO" id="GO:0008831">
    <property type="term" value="F:dTDP-4-dehydrorhamnose reductase activity"/>
    <property type="evidence" value="ECO:0007669"/>
    <property type="project" value="UniProtKB-EC"/>
</dbReference>
<organism evidence="8 9">
    <name type="scientific">Sinobacterium norvegicum</name>
    <dbReference type="NCBI Taxonomy" id="1641715"/>
    <lineage>
        <taxon>Bacteria</taxon>
        <taxon>Pseudomonadati</taxon>
        <taxon>Pseudomonadota</taxon>
        <taxon>Gammaproteobacteria</taxon>
        <taxon>Cellvibrionales</taxon>
        <taxon>Spongiibacteraceae</taxon>
        <taxon>Sinobacterium</taxon>
    </lineage>
</organism>
<name>A0ABM9AJ64_9GAMM</name>
<evidence type="ECO:0000256" key="6">
    <source>
        <dbReference type="RuleBase" id="RU364082"/>
    </source>
</evidence>
<dbReference type="RefSeq" id="WP_237445948.1">
    <property type="nucleotide sequence ID" value="NZ_CAKLPX010000006.1"/>
</dbReference>
<evidence type="ECO:0000256" key="5">
    <source>
        <dbReference type="ARBA" id="ARBA00048200"/>
    </source>
</evidence>
<comment type="function">
    <text evidence="6">Catalyzes the reduction of dTDP-6-deoxy-L-lyxo-4-hexulose to yield dTDP-L-rhamnose.</text>
</comment>
<feature type="domain" description="RmlD-like substrate binding" evidence="7">
    <location>
        <begin position="1"/>
        <end position="279"/>
    </location>
</feature>
<evidence type="ECO:0000256" key="2">
    <source>
        <dbReference type="ARBA" id="ARBA00010944"/>
    </source>
</evidence>
<gene>
    <name evidence="8" type="primary">rmlD</name>
    <name evidence="8" type="ORF">SIN8267_03414</name>
</gene>
<dbReference type="SUPFAM" id="SSF51735">
    <property type="entry name" value="NAD(P)-binding Rossmann-fold domains"/>
    <property type="match status" value="1"/>
</dbReference>
<dbReference type="Gene3D" id="3.90.25.10">
    <property type="entry name" value="UDP-galactose 4-epimerase, domain 1"/>
    <property type="match status" value="1"/>
</dbReference>
<dbReference type="InterPro" id="IPR029903">
    <property type="entry name" value="RmlD-like-bd"/>
</dbReference>
<evidence type="ECO:0000256" key="1">
    <source>
        <dbReference type="ARBA" id="ARBA00004781"/>
    </source>
</evidence>
<accession>A0ABM9AJ64</accession>
<protein>
    <recommendedName>
        <fullName evidence="4 6">dTDP-4-dehydrorhamnose reductase</fullName>
        <ecNumber evidence="3 6">1.1.1.133</ecNumber>
    </recommendedName>
</protein>
<keyword evidence="9" id="KW-1185">Reference proteome</keyword>
<evidence type="ECO:0000313" key="9">
    <source>
        <dbReference type="Proteomes" id="UP000838100"/>
    </source>
</evidence>